<dbReference type="InterPro" id="IPR052055">
    <property type="entry name" value="Hepadnavirus_pol/RT"/>
</dbReference>
<accession>A0A232ESH1</accession>
<dbReference type="InterPro" id="IPR008593">
    <property type="entry name" value="Dam_MeTrfase"/>
</dbReference>
<dbReference type="Proteomes" id="UP000215335">
    <property type="component" value="Unassembled WGS sequence"/>
</dbReference>
<reference evidence="1 2" key="1">
    <citation type="journal article" date="2017" name="Curr. Biol.">
        <title>The Evolution of Venom by Co-option of Single-Copy Genes.</title>
        <authorList>
            <person name="Martinson E.O."/>
            <person name="Mrinalini"/>
            <person name="Kelkar Y.D."/>
            <person name="Chang C.H."/>
            <person name="Werren J.H."/>
        </authorList>
    </citation>
    <scope>NUCLEOTIDE SEQUENCE [LARGE SCALE GENOMIC DNA]</scope>
    <source>
        <strain evidence="1 2">Alberta</strain>
        <tissue evidence="1">Whole body</tissue>
    </source>
</reference>
<evidence type="ECO:0000313" key="1">
    <source>
        <dbReference type="EMBL" id="OXU21308.1"/>
    </source>
</evidence>
<dbReference type="PANTHER" id="PTHR33050">
    <property type="entry name" value="REVERSE TRANSCRIPTASE DOMAIN-CONTAINING PROTEIN"/>
    <property type="match status" value="1"/>
</dbReference>
<comment type="caution">
    <text evidence="1">The sequence shown here is derived from an EMBL/GenBank/DDBJ whole genome shotgun (WGS) entry which is preliminary data.</text>
</comment>
<dbReference type="GO" id="GO:0009007">
    <property type="term" value="F:site-specific DNA-methyltransferase (adenine-specific) activity"/>
    <property type="evidence" value="ECO:0007669"/>
    <property type="project" value="InterPro"/>
</dbReference>
<dbReference type="GO" id="GO:0003677">
    <property type="term" value="F:DNA binding"/>
    <property type="evidence" value="ECO:0007669"/>
    <property type="project" value="InterPro"/>
</dbReference>
<keyword evidence="2" id="KW-1185">Reference proteome</keyword>
<protein>
    <submittedName>
        <fullName evidence="1">Uncharacterized protein</fullName>
    </submittedName>
</protein>
<organism evidence="1 2">
    <name type="scientific">Trichomalopsis sarcophagae</name>
    <dbReference type="NCBI Taxonomy" id="543379"/>
    <lineage>
        <taxon>Eukaryota</taxon>
        <taxon>Metazoa</taxon>
        <taxon>Ecdysozoa</taxon>
        <taxon>Arthropoda</taxon>
        <taxon>Hexapoda</taxon>
        <taxon>Insecta</taxon>
        <taxon>Pterygota</taxon>
        <taxon>Neoptera</taxon>
        <taxon>Endopterygota</taxon>
        <taxon>Hymenoptera</taxon>
        <taxon>Apocrita</taxon>
        <taxon>Proctotrupomorpha</taxon>
        <taxon>Chalcidoidea</taxon>
        <taxon>Pteromalidae</taxon>
        <taxon>Pteromalinae</taxon>
        <taxon>Trichomalopsis</taxon>
    </lineage>
</organism>
<dbReference type="CDD" id="cd09275">
    <property type="entry name" value="RNase_HI_RT_DIRS1"/>
    <property type="match status" value="1"/>
</dbReference>
<evidence type="ECO:0000313" key="2">
    <source>
        <dbReference type="Proteomes" id="UP000215335"/>
    </source>
</evidence>
<gene>
    <name evidence="1" type="ORF">TSAR_001510</name>
</gene>
<dbReference type="AlphaFoldDB" id="A0A232ESH1"/>
<dbReference type="STRING" id="543379.A0A232ESH1"/>
<dbReference type="OrthoDB" id="7692528at2759"/>
<dbReference type="GO" id="GO:0009307">
    <property type="term" value="P:DNA restriction-modification system"/>
    <property type="evidence" value="ECO:0007669"/>
    <property type="project" value="InterPro"/>
</dbReference>
<proteinExistence type="predicted"/>
<dbReference type="Pfam" id="PF05869">
    <property type="entry name" value="Dam"/>
    <property type="match status" value="1"/>
</dbReference>
<dbReference type="PANTHER" id="PTHR33050:SF7">
    <property type="entry name" value="RIBONUCLEASE H"/>
    <property type="match status" value="1"/>
</dbReference>
<dbReference type="EMBL" id="NNAY01002421">
    <property type="protein sequence ID" value="OXU21308.1"/>
    <property type="molecule type" value="Genomic_DNA"/>
</dbReference>
<name>A0A232ESH1_9HYME</name>
<sequence>MGGVRYEAYNRLAKEIWQWAEERHISLFASYIASSENTEADRLSRLVNLDIEWELHDSFFVVIENVFGRPDIDLFANGSNAKCATFYSWRPEPGAVGVDAFTMDWSGLNFYAFPPFSLILKTLAKIRQDEASGILVVPFWPGQPWFPLFESLLINQLVFGPEANLLLSPCRKKIHPQAEHLQLIVGRVSGRPL</sequence>